<feature type="compositionally biased region" description="Polar residues" evidence="1">
    <location>
        <begin position="12"/>
        <end position="23"/>
    </location>
</feature>
<gene>
    <name evidence="2" type="ORF">FSP39_016567</name>
</gene>
<evidence type="ECO:0008006" key="4">
    <source>
        <dbReference type="Google" id="ProtNLM"/>
    </source>
</evidence>
<evidence type="ECO:0000313" key="2">
    <source>
        <dbReference type="EMBL" id="KAK3088247.1"/>
    </source>
</evidence>
<accession>A0AA88XT77</accession>
<comment type="caution">
    <text evidence="2">The sequence shown here is derived from an EMBL/GenBank/DDBJ whole genome shotgun (WGS) entry which is preliminary data.</text>
</comment>
<evidence type="ECO:0000256" key="1">
    <source>
        <dbReference type="SAM" id="MobiDB-lite"/>
    </source>
</evidence>
<evidence type="ECO:0000313" key="3">
    <source>
        <dbReference type="Proteomes" id="UP001186944"/>
    </source>
</evidence>
<keyword evidence="3" id="KW-1185">Reference proteome</keyword>
<reference evidence="2" key="1">
    <citation type="submission" date="2019-08" db="EMBL/GenBank/DDBJ databases">
        <title>The improved chromosome-level genome for the pearl oyster Pinctada fucata martensii using PacBio sequencing and Hi-C.</title>
        <authorList>
            <person name="Zheng Z."/>
        </authorList>
    </citation>
    <scope>NUCLEOTIDE SEQUENCE</scope>
    <source>
        <strain evidence="2">ZZ-2019</strain>
        <tissue evidence="2">Adductor muscle</tissue>
    </source>
</reference>
<organism evidence="2 3">
    <name type="scientific">Pinctada imbricata</name>
    <name type="common">Atlantic pearl-oyster</name>
    <name type="synonym">Pinctada martensii</name>
    <dbReference type="NCBI Taxonomy" id="66713"/>
    <lineage>
        <taxon>Eukaryota</taxon>
        <taxon>Metazoa</taxon>
        <taxon>Spiralia</taxon>
        <taxon>Lophotrochozoa</taxon>
        <taxon>Mollusca</taxon>
        <taxon>Bivalvia</taxon>
        <taxon>Autobranchia</taxon>
        <taxon>Pteriomorphia</taxon>
        <taxon>Pterioida</taxon>
        <taxon>Pterioidea</taxon>
        <taxon>Pteriidae</taxon>
        <taxon>Pinctada</taxon>
    </lineage>
</organism>
<dbReference type="AlphaFoldDB" id="A0AA88XT77"/>
<dbReference type="EMBL" id="VSWD01000011">
    <property type="protein sequence ID" value="KAK3088247.1"/>
    <property type="molecule type" value="Genomic_DNA"/>
</dbReference>
<dbReference type="Proteomes" id="UP001186944">
    <property type="component" value="Unassembled WGS sequence"/>
</dbReference>
<feature type="region of interest" description="Disordered" evidence="1">
    <location>
        <begin position="1"/>
        <end position="23"/>
    </location>
</feature>
<name>A0AA88XT77_PINIB</name>
<sequence>MDGGVIPEKPSKSSGNCSDTSTSVKEQAYKTLVRPTLEYACSVWDPYLTEESKQVNKLEKIQRRAARYVTGRNNNTSSVSDMLKDLQWRNLADRQTDSRLTMMFKIVKEKVAIPKANRLIPPLRFSRNMHSLSFQIPSCRTQIRQNSFFPRTIKDWNQLPLDTVMSDSVESFKAAVSSSTHH</sequence>
<protein>
    <recommendedName>
        <fullName evidence="4">Endonuclease/reverse transcript</fullName>
    </recommendedName>
</protein>
<proteinExistence type="predicted"/>